<evidence type="ECO:0000313" key="5">
    <source>
        <dbReference type="Proteomes" id="UP001597183"/>
    </source>
</evidence>
<evidence type="ECO:0000313" key="4">
    <source>
        <dbReference type="EMBL" id="MFD1365516.1"/>
    </source>
</evidence>
<dbReference type="InterPro" id="IPR000620">
    <property type="entry name" value="EamA_dom"/>
</dbReference>
<proteinExistence type="inferred from homology"/>
<feature type="transmembrane region" description="Helical" evidence="2">
    <location>
        <begin position="69"/>
        <end position="86"/>
    </location>
</feature>
<sequence>MNAPLALIGVAVLLQAGSSGFLSGRLDGAQSLLFSTIAFALATVVFTVIDRVRRGPGRGVLRAHGRLMVTANVLTAVTFISFYLSLVYVPAALAVSIETAIGPLVIAIAAGRAARIGDHLVGWVLIGCSGALALRLSGDAAGAVPMGRLVTGVGLALLAGLGAAGLALLSKRLGRLAVPPVTVTANRFHLTYLAALVLLALDPPAVAEVRTRLPLLVLVGLVAVVVPLYLLQVGLQRADSLGAMTLITTMPGLTYLAQVAFGAPFDPWALALTVVITVIAVGYARMPRPADPEPAVVVSLPQGSGR</sequence>
<name>A0ABW4A4C4_9ACTN</name>
<dbReference type="Pfam" id="PF00892">
    <property type="entry name" value="EamA"/>
    <property type="match status" value="1"/>
</dbReference>
<keyword evidence="5" id="KW-1185">Reference proteome</keyword>
<accession>A0ABW4A4C4</accession>
<feature type="transmembrane region" description="Helical" evidence="2">
    <location>
        <begin position="120"/>
        <end position="137"/>
    </location>
</feature>
<evidence type="ECO:0000259" key="3">
    <source>
        <dbReference type="Pfam" id="PF00892"/>
    </source>
</evidence>
<gene>
    <name evidence="4" type="ORF">ACFQ5G_09210</name>
</gene>
<feature type="domain" description="EamA" evidence="3">
    <location>
        <begin position="151"/>
        <end position="278"/>
    </location>
</feature>
<keyword evidence="2" id="KW-0472">Membrane</keyword>
<keyword evidence="2" id="KW-0812">Transmembrane</keyword>
<dbReference type="EMBL" id="JBHTMK010000012">
    <property type="protein sequence ID" value="MFD1365516.1"/>
    <property type="molecule type" value="Genomic_DNA"/>
</dbReference>
<feature type="transmembrane region" description="Helical" evidence="2">
    <location>
        <begin position="149"/>
        <end position="169"/>
    </location>
</feature>
<keyword evidence="2" id="KW-1133">Transmembrane helix</keyword>
<comment type="caution">
    <text evidence="4">The sequence shown here is derived from an EMBL/GenBank/DDBJ whole genome shotgun (WGS) entry which is preliminary data.</text>
</comment>
<protein>
    <submittedName>
        <fullName evidence="4">EamA family transporter</fullName>
    </submittedName>
</protein>
<comment type="similarity">
    <text evidence="1">Belongs to the EamA transporter family.</text>
</comment>
<organism evidence="4 5">
    <name type="scientific">Actinoplanes sichuanensis</name>
    <dbReference type="NCBI Taxonomy" id="512349"/>
    <lineage>
        <taxon>Bacteria</taxon>
        <taxon>Bacillati</taxon>
        <taxon>Actinomycetota</taxon>
        <taxon>Actinomycetes</taxon>
        <taxon>Micromonosporales</taxon>
        <taxon>Micromonosporaceae</taxon>
        <taxon>Actinoplanes</taxon>
    </lineage>
</organism>
<feature type="transmembrane region" description="Helical" evidence="2">
    <location>
        <begin position="243"/>
        <end position="261"/>
    </location>
</feature>
<feature type="transmembrane region" description="Helical" evidence="2">
    <location>
        <begin position="92"/>
        <end position="113"/>
    </location>
</feature>
<reference evidence="5" key="1">
    <citation type="journal article" date="2019" name="Int. J. Syst. Evol. Microbiol.">
        <title>The Global Catalogue of Microorganisms (GCM) 10K type strain sequencing project: providing services to taxonomists for standard genome sequencing and annotation.</title>
        <authorList>
            <consortium name="The Broad Institute Genomics Platform"/>
            <consortium name="The Broad Institute Genome Sequencing Center for Infectious Disease"/>
            <person name="Wu L."/>
            <person name="Ma J."/>
        </authorList>
    </citation>
    <scope>NUCLEOTIDE SEQUENCE [LARGE SCALE GENOMIC DNA]</scope>
    <source>
        <strain evidence="5">CCM 7526</strain>
    </source>
</reference>
<evidence type="ECO:0000256" key="1">
    <source>
        <dbReference type="ARBA" id="ARBA00007362"/>
    </source>
</evidence>
<dbReference type="RefSeq" id="WP_317792950.1">
    <property type="nucleotide sequence ID" value="NZ_AP028461.1"/>
</dbReference>
<feature type="transmembrane region" description="Helical" evidence="2">
    <location>
        <begin position="213"/>
        <end position="231"/>
    </location>
</feature>
<feature type="transmembrane region" description="Helical" evidence="2">
    <location>
        <begin position="267"/>
        <end position="284"/>
    </location>
</feature>
<dbReference type="Proteomes" id="UP001597183">
    <property type="component" value="Unassembled WGS sequence"/>
</dbReference>
<feature type="transmembrane region" description="Helical" evidence="2">
    <location>
        <begin position="29"/>
        <end position="49"/>
    </location>
</feature>
<evidence type="ECO:0000256" key="2">
    <source>
        <dbReference type="SAM" id="Phobius"/>
    </source>
</evidence>